<organism evidence="6">
    <name type="scientific">Hymenolepis diminuta</name>
    <name type="common">Rat tapeworm</name>
    <dbReference type="NCBI Taxonomy" id="6216"/>
    <lineage>
        <taxon>Eukaryota</taxon>
        <taxon>Metazoa</taxon>
        <taxon>Spiralia</taxon>
        <taxon>Lophotrochozoa</taxon>
        <taxon>Platyhelminthes</taxon>
        <taxon>Cestoda</taxon>
        <taxon>Eucestoda</taxon>
        <taxon>Cyclophyllidea</taxon>
        <taxon>Hymenolepididae</taxon>
        <taxon>Hymenolepis</taxon>
    </lineage>
</organism>
<dbReference type="InterPro" id="IPR000198">
    <property type="entry name" value="RhoGAP_dom"/>
</dbReference>
<gene>
    <name evidence="4" type="ORF">HDID_LOCUS419</name>
</gene>
<dbReference type="PROSITE" id="PS50238">
    <property type="entry name" value="RHOGAP"/>
    <property type="match status" value="1"/>
</dbReference>
<dbReference type="GO" id="GO:0005737">
    <property type="term" value="C:cytoplasm"/>
    <property type="evidence" value="ECO:0007669"/>
    <property type="project" value="TreeGrafter"/>
</dbReference>
<feature type="region of interest" description="Disordered" evidence="2">
    <location>
        <begin position="23"/>
        <end position="43"/>
    </location>
</feature>
<evidence type="ECO:0000256" key="1">
    <source>
        <dbReference type="ARBA" id="ARBA00022468"/>
    </source>
</evidence>
<keyword evidence="1" id="KW-0343">GTPase activation</keyword>
<dbReference type="GO" id="GO:0005096">
    <property type="term" value="F:GTPase activator activity"/>
    <property type="evidence" value="ECO:0007669"/>
    <property type="project" value="UniProtKB-KW"/>
</dbReference>
<dbReference type="SMART" id="SM00324">
    <property type="entry name" value="RhoGAP"/>
    <property type="match status" value="1"/>
</dbReference>
<protein>
    <submittedName>
        <fullName evidence="6">Rho-GAP domain-containing protein</fullName>
    </submittedName>
</protein>
<dbReference type="STRING" id="6216.A0A0R3S8F0"/>
<dbReference type="OrthoDB" id="3183924at2759"/>
<reference evidence="6" key="1">
    <citation type="submission" date="2017-02" db="UniProtKB">
        <authorList>
            <consortium name="WormBaseParasite"/>
        </authorList>
    </citation>
    <scope>IDENTIFICATION</scope>
</reference>
<accession>A0A0R3S8F0</accession>
<sequence>MSSLKEDSRLTVRRLTAFFKCPTTPGSTNHSASSNSTDLSAPQPRKIRRKTFIPRLMCTALERSFNSNDSADSSGILKVPWDEWRRRRSASRTSDLSVSKDTASFKIMPAYKFNKLQGDFIEMSVQGLPASLCLQDRQIQTKKENIPPCKFISPQIMTRSRMLSLPSRKGFPATNLHREFAFKGKRPKEPSLDNSTDKALHTEDFIKCKFLPPILRGITNAIGSKKSTEGEKACRFAAALKDPSDLGDHNQPGPVFGAALEDQIPSPDFPNVPLVLQATIAALESRGLHFIGLYRVPGRHSEINRFVCVSNLSALNPRFMLSLPTWNDIKALTGVVKVFLRRLPKPICDPESWGHLADTLPIENEHMSKASLLNTLRGIRSNLLKDRSTSSIVWQWRFATMDFLFNHLRRIVALEKANNCNFKCIAICFGPSLFNADSESQKKFNVLLEMMLQHWPWLKAELNKEFPSSSQQIGAYIDEFLENGPELSEDFKALANLKSAGSGREVLDVVKRIFDRVRRNEN</sequence>
<evidence type="ECO:0000313" key="4">
    <source>
        <dbReference type="EMBL" id="VDL16015.1"/>
    </source>
</evidence>
<evidence type="ECO:0000313" key="6">
    <source>
        <dbReference type="WBParaSite" id="HDID_0000041801-mRNA-1"/>
    </source>
</evidence>
<evidence type="ECO:0000313" key="5">
    <source>
        <dbReference type="Proteomes" id="UP000274504"/>
    </source>
</evidence>
<dbReference type="AlphaFoldDB" id="A0A0R3S8F0"/>
<feature type="domain" description="Rho-GAP" evidence="3">
    <location>
        <begin position="258"/>
        <end position="459"/>
    </location>
</feature>
<dbReference type="PANTHER" id="PTHR23176">
    <property type="entry name" value="RHO/RAC/CDC GTPASE-ACTIVATING PROTEIN"/>
    <property type="match status" value="1"/>
</dbReference>
<dbReference type="PANTHER" id="PTHR23176:SF129">
    <property type="entry name" value="RHO GTPASE ACTIVATING PROTEIN AT 16F, ISOFORM E-RELATED"/>
    <property type="match status" value="1"/>
</dbReference>
<dbReference type="Pfam" id="PF00620">
    <property type="entry name" value="RhoGAP"/>
    <property type="match status" value="1"/>
</dbReference>
<feature type="compositionally biased region" description="Polar residues" evidence="2">
    <location>
        <begin position="24"/>
        <end position="40"/>
    </location>
</feature>
<dbReference type="Gene3D" id="1.10.555.10">
    <property type="entry name" value="Rho GTPase activation protein"/>
    <property type="match status" value="1"/>
</dbReference>
<evidence type="ECO:0000259" key="3">
    <source>
        <dbReference type="PROSITE" id="PS50238"/>
    </source>
</evidence>
<dbReference type="WBParaSite" id="HDID_0000041801-mRNA-1">
    <property type="protein sequence ID" value="HDID_0000041801-mRNA-1"/>
    <property type="gene ID" value="HDID_0000041801"/>
</dbReference>
<dbReference type="InterPro" id="IPR008936">
    <property type="entry name" value="Rho_GTPase_activation_prot"/>
</dbReference>
<evidence type="ECO:0000256" key="2">
    <source>
        <dbReference type="SAM" id="MobiDB-lite"/>
    </source>
</evidence>
<name>A0A0R3S8F0_HYMDI</name>
<dbReference type="EMBL" id="UYSG01000055">
    <property type="protein sequence ID" value="VDL16015.1"/>
    <property type="molecule type" value="Genomic_DNA"/>
</dbReference>
<dbReference type="GO" id="GO:0007165">
    <property type="term" value="P:signal transduction"/>
    <property type="evidence" value="ECO:0007669"/>
    <property type="project" value="InterPro"/>
</dbReference>
<dbReference type="InterPro" id="IPR050729">
    <property type="entry name" value="Rho-GAP"/>
</dbReference>
<dbReference type="SUPFAM" id="SSF48350">
    <property type="entry name" value="GTPase activation domain, GAP"/>
    <property type="match status" value="1"/>
</dbReference>
<proteinExistence type="predicted"/>
<reference evidence="4 5" key="2">
    <citation type="submission" date="2018-11" db="EMBL/GenBank/DDBJ databases">
        <authorList>
            <consortium name="Pathogen Informatics"/>
        </authorList>
    </citation>
    <scope>NUCLEOTIDE SEQUENCE [LARGE SCALE GENOMIC DNA]</scope>
</reference>
<dbReference type="Proteomes" id="UP000274504">
    <property type="component" value="Unassembled WGS sequence"/>
</dbReference>